<accession>A0A7X0LJW3</accession>
<reference evidence="1 2" key="1">
    <citation type="submission" date="2020-08" db="EMBL/GenBank/DDBJ databases">
        <title>Genomic Encyclopedia of Type Strains, Phase IV (KMG-IV): sequencing the most valuable type-strain genomes for metagenomic binning, comparative biology and taxonomic classification.</title>
        <authorList>
            <person name="Goeker M."/>
        </authorList>
    </citation>
    <scope>NUCLEOTIDE SEQUENCE [LARGE SCALE GENOMIC DNA]</scope>
    <source>
        <strain evidence="1 2">DSM 103725</strain>
    </source>
</reference>
<sequence>MTTPTRDITMIEQRLTDASVLHEGVRYVRASVASKIIGIGPGGQTCWIRLGKITPLRFKVPRSSKAPNGVLTAWPLDQTLKAARGYKPMSERRWSVEEDQYLEDRLGKATHQTIGRHLGRSANAVRSRAKQLGITPRSADGLLTTVAAAKLCGVSVQAIRYWIVSGGLPVRHEPAGQKAALIHPANLLDHVRRMPTWQRLTEPQRHRLETIGGTSNGALKGAA</sequence>
<comment type="caution">
    <text evidence="1">The sequence shown here is derived from an EMBL/GenBank/DDBJ whole genome shotgun (WGS) entry which is preliminary data.</text>
</comment>
<evidence type="ECO:0000313" key="2">
    <source>
        <dbReference type="Proteomes" id="UP000541810"/>
    </source>
</evidence>
<protein>
    <submittedName>
        <fullName evidence="1">Uncharacterized protein</fullName>
    </submittedName>
</protein>
<dbReference type="EMBL" id="JACHGY010000001">
    <property type="protein sequence ID" value="MBB6429194.1"/>
    <property type="molecule type" value="Genomic_DNA"/>
</dbReference>
<gene>
    <name evidence="1" type="ORF">HNQ40_001000</name>
</gene>
<keyword evidence="2" id="KW-1185">Reference proteome</keyword>
<dbReference type="InterPro" id="IPR001005">
    <property type="entry name" value="SANT/Myb"/>
</dbReference>
<dbReference type="CDD" id="cd00167">
    <property type="entry name" value="SANT"/>
    <property type="match status" value="1"/>
</dbReference>
<dbReference type="Proteomes" id="UP000541810">
    <property type="component" value="Unassembled WGS sequence"/>
</dbReference>
<organism evidence="1 2">
    <name type="scientific">Algisphaera agarilytica</name>
    <dbReference type="NCBI Taxonomy" id="1385975"/>
    <lineage>
        <taxon>Bacteria</taxon>
        <taxon>Pseudomonadati</taxon>
        <taxon>Planctomycetota</taxon>
        <taxon>Phycisphaerae</taxon>
        <taxon>Phycisphaerales</taxon>
        <taxon>Phycisphaeraceae</taxon>
        <taxon>Algisphaera</taxon>
    </lineage>
</organism>
<dbReference type="RefSeq" id="WP_184676780.1">
    <property type="nucleotide sequence ID" value="NZ_JACHGY010000001.1"/>
</dbReference>
<dbReference type="AlphaFoldDB" id="A0A7X0LJW3"/>
<name>A0A7X0LJW3_9BACT</name>
<evidence type="ECO:0000313" key="1">
    <source>
        <dbReference type="EMBL" id="MBB6429194.1"/>
    </source>
</evidence>
<proteinExistence type="predicted"/>